<sequence length="206" mass="22474">MAGPSVRFPDQPLPPIQLTKKVEETEEGGAKDKLDGDEEVGVEEGNTVMSAIPRKPDKQTPTNPLPILKAMSALIGTKTRPQHRSRIGTDWPVIWPVTARNQGPAVIRMTVMTLELGLSLISSNPLPDIYTSNMSDFPDDVPDNFRLFEHYWLDFLVCLRTVRQVTSKDLPLAAVSLEIVWGIVHGRAGGNCGIFAVPPGASIGQP</sequence>
<organism evidence="2 3">
    <name type="scientific">Cristinia sonorae</name>
    <dbReference type="NCBI Taxonomy" id="1940300"/>
    <lineage>
        <taxon>Eukaryota</taxon>
        <taxon>Fungi</taxon>
        <taxon>Dikarya</taxon>
        <taxon>Basidiomycota</taxon>
        <taxon>Agaricomycotina</taxon>
        <taxon>Agaricomycetes</taxon>
        <taxon>Agaricomycetidae</taxon>
        <taxon>Agaricales</taxon>
        <taxon>Pleurotineae</taxon>
        <taxon>Stephanosporaceae</taxon>
        <taxon>Cristinia</taxon>
    </lineage>
</organism>
<proteinExistence type="predicted"/>
<comment type="caution">
    <text evidence="2">The sequence shown here is derived from an EMBL/GenBank/DDBJ whole genome shotgun (WGS) entry which is preliminary data.</text>
</comment>
<dbReference type="AlphaFoldDB" id="A0A8K0XSC9"/>
<feature type="compositionally biased region" description="Basic and acidic residues" evidence="1">
    <location>
        <begin position="20"/>
        <end position="34"/>
    </location>
</feature>
<dbReference type="Proteomes" id="UP000813824">
    <property type="component" value="Unassembled WGS sequence"/>
</dbReference>
<evidence type="ECO:0000256" key="1">
    <source>
        <dbReference type="SAM" id="MobiDB-lite"/>
    </source>
</evidence>
<reference evidence="2" key="1">
    <citation type="journal article" date="2021" name="New Phytol.">
        <title>Evolutionary innovations through gain and loss of genes in the ectomycorrhizal Boletales.</title>
        <authorList>
            <person name="Wu G."/>
            <person name="Miyauchi S."/>
            <person name="Morin E."/>
            <person name="Kuo A."/>
            <person name="Drula E."/>
            <person name="Varga T."/>
            <person name="Kohler A."/>
            <person name="Feng B."/>
            <person name="Cao Y."/>
            <person name="Lipzen A."/>
            <person name="Daum C."/>
            <person name="Hundley H."/>
            <person name="Pangilinan J."/>
            <person name="Johnson J."/>
            <person name="Barry K."/>
            <person name="LaButti K."/>
            <person name="Ng V."/>
            <person name="Ahrendt S."/>
            <person name="Min B."/>
            <person name="Choi I.G."/>
            <person name="Park H."/>
            <person name="Plett J.M."/>
            <person name="Magnuson J."/>
            <person name="Spatafora J.W."/>
            <person name="Nagy L.G."/>
            <person name="Henrissat B."/>
            <person name="Grigoriev I.V."/>
            <person name="Yang Z.L."/>
            <person name="Xu J."/>
            <person name="Martin F.M."/>
        </authorList>
    </citation>
    <scope>NUCLEOTIDE SEQUENCE</scope>
    <source>
        <strain evidence="2">KKN 215</strain>
    </source>
</reference>
<accession>A0A8K0XSC9</accession>
<feature type="region of interest" description="Disordered" evidence="1">
    <location>
        <begin position="1"/>
        <end position="42"/>
    </location>
</feature>
<evidence type="ECO:0000313" key="3">
    <source>
        <dbReference type="Proteomes" id="UP000813824"/>
    </source>
</evidence>
<dbReference type="EMBL" id="JAEVFJ010000006">
    <property type="protein sequence ID" value="KAH8103815.1"/>
    <property type="molecule type" value="Genomic_DNA"/>
</dbReference>
<name>A0A8K0XSC9_9AGAR</name>
<evidence type="ECO:0000313" key="2">
    <source>
        <dbReference type="EMBL" id="KAH8103815.1"/>
    </source>
</evidence>
<protein>
    <submittedName>
        <fullName evidence="2">Uncharacterized protein</fullName>
    </submittedName>
</protein>
<keyword evidence="3" id="KW-1185">Reference proteome</keyword>
<gene>
    <name evidence="2" type="ORF">BXZ70DRAFT_1051497</name>
</gene>